<dbReference type="InterPro" id="IPR018392">
    <property type="entry name" value="LysM"/>
</dbReference>
<dbReference type="SMART" id="SM00257">
    <property type="entry name" value="LysM"/>
    <property type="match status" value="1"/>
</dbReference>
<evidence type="ECO:0000259" key="1">
    <source>
        <dbReference type="PROSITE" id="PS51782"/>
    </source>
</evidence>
<accession>A0ABP6G6P5</accession>
<dbReference type="CDD" id="cd00118">
    <property type="entry name" value="LysM"/>
    <property type="match status" value="1"/>
</dbReference>
<gene>
    <name evidence="2" type="ORF">GCM10010315_32770</name>
</gene>
<dbReference type="RefSeq" id="WP_344436042.1">
    <property type="nucleotide sequence ID" value="NZ_BAAASL010000011.1"/>
</dbReference>
<organism evidence="2 3">
    <name type="scientific">Streptomyces luteosporeus</name>
    <dbReference type="NCBI Taxonomy" id="173856"/>
    <lineage>
        <taxon>Bacteria</taxon>
        <taxon>Bacillati</taxon>
        <taxon>Actinomycetota</taxon>
        <taxon>Actinomycetes</taxon>
        <taxon>Kitasatosporales</taxon>
        <taxon>Streptomycetaceae</taxon>
        <taxon>Streptomyces</taxon>
    </lineage>
</organism>
<dbReference type="InterPro" id="IPR047763">
    <property type="entry name" value="PG_bind_dom_phiBT1-type"/>
</dbReference>
<proteinExistence type="predicted"/>
<dbReference type="InterPro" id="IPR036779">
    <property type="entry name" value="LysM_dom_sf"/>
</dbReference>
<dbReference type="SUPFAM" id="SSF54106">
    <property type="entry name" value="LysM domain"/>
    <property type="match status" value="1"/>
</dbReference>
<protein>
    <recommendedName>
        <fullName evidence="1">LysM domain-containing protein</fullName>
    </recommendedName>
</protein>
<dbReference type="Proteomes" id="UP001500886">
    <property type="component" value="Unassembled WGS sequence"/>
</dbReference>
<dbReference type="Pfam" id="PF01476">
    <property type="entry name" value="LysM"/>
    <property type="match status" value="1"/>
</dbReference>
<dbReference type="PANTHER" id="PTHR33734:SF22">
    <property type="entry name" value="MEMBRANE-BOUND LYTIC MUREIN TRANSGLYCOSYLASE D"/>
    <property type="match status" value="1"/>
</dbReference>
<dbReference type="PROSITE" id="PS51782">
    <property type="entry name" value="LYSM"/>
    <property type="match status" value="1"/>
</dbReference>
<evidence type="ECO:0000313" key="2">
    <source>
        <dbReference type="EMBL" id="GAA2718033.1"/>
    </source>
</evidence>
<dbReference type="NCBIfam" id="NF038080">
    <property type="entry name" value="PG_bind_siph"/>
    <property type="match status" value="1"/>
</dbReference>
<name>A0ABP6G6P5_9ACTN</name>
<evidence type="ECO:0000313" key="3">
    <source>
        <dbReference type="Proteomes" id="UP001500886"/>
    </source>
</evidence>
<keyword evidence="3" id="KW-1185">Reference proteome</keyword>
<dbReference type="PANTHER" id="PTHR33734">
    <property type="entry name" value="LYSM DOMAIN-CONTAINING GPI-ANCHORED PROTEIN 2"/>
    <property type="match status" value="1"/>
</dbReference>
<dbReference type="Gene3D" id="3.10.350.10">
    <property type="entry name" value="LysM domain"/>
    <property type="match status" value="1"/>
</dbReference>
<reference evidence="3" key="1">
    <citation type="journal article" date="2019" name="Int. J. Syst. Evol. Microbiol.">
        <title>The Global Catalogue of Microorganisms (GCM) 10K type strain sequencing project: providing services to taxonomists for standard genome sequencing and annotation.</title>
        <authorList>
            <consortium name="The Broad Institute Genomics Platform"/>
            <consortium name="The Broad Institute Genome Sequencing Center for Infectious Disease"/>
            <person name="Wu L."/>
            <person name="Ma J."/>
        </authorList>
    </citation>
    <scope>NUCLEOTIDE SEQUENCE [LARGE SCALE GENOMIC DNA]</scope>
    <source>
        <strain evidence="3">JCM 4542</strain>
    </source>
</reference>
<feature type="domain" description="LysM" evidence="1">
    <location>
        <begin position="6"/>
        <end position="50"/>
    </location>
</feature>
<dbReference type="EMBL" id="BAAASL010000011">
    <property type="protein sequence ID" value="GAA2718033.1"/>
    <property type="molecule type" value="Genomic_DNA"/>
</dbReference>
<sequence>MGVEDTFYVVVAGDTLSKIAVRFHTTVQQLQAWNHIPDPDHIEVGQRLLVAEAPSGFVPFPGADWFRLEPNSPLIGMMGIRLVEEGCSAYGPDGPQTQWNQEHRNSYALWQEKLGFTGADADGWPGQKTWDKLRVPYPGPF</sequence>
<comment type="caution">
    <text evidence="2">The sequence shown here is derived from an EMBL/GenBank/DDBJ whole genome shotgun (WGS) entry which is preliminary data.</text>
</comment>